<sequence>MFMCTRTALMLMLLVEAGLFYAASLLHAGVVLGGYMHLRAATAEAVIGTILAVGVVFCIVRPGQTPQVALWTQGIGLVGTLVGAFTIAIGIGPQTLADQIFHAFLLTVLTVGIVLAWEIWHRPP</sequence>
<feature type="transmembrane region" description="Helical" evidence="1">
    <location>
        <begin position="38"/>
        <end position="60"/>
    </location>
</feature>
<dbReference type="RefSeq" id="WP_130303532.1">
    <property type="nucleotide sequence ID" value="NZ_SHKO01000001.1"/>
</dbReference>
<evidence type="ECO:0000313" key="2">
    <source>
        <dbReference type="EMBL" id="RZT99492.1"/>
    </source>
</evidence>
<dbReference type="AlphaFoldDB" id="A0A4Q7VSM9"/>
<proteinExistence type="predicted"/>
<comment type="caution">
    <text evidence="2">The sequence shown here is derived from an EMBL/GenBank/DDBJ whole genome shotgun (WGS) entry which is preliminary data.</text>
</comment>
<name>A0A4Q7VSM9_9BURK</name>
<feature type="transmembrane region" description="Helical" evidence="1">
    <location>
        <begin position="99"/>
        <end position="120"/>
    </location>
</feature>
<dbReference type="OrthoDB" id="8854623at2"/>
<keyword evidence="1" id="KW-0472">Membrane</keyword>
<evidence type="ECO:0000256" key="1">
    <source>
        <dbReference type="SAM" id="Phobius"/>
    </source>
</evidence>
<feature type="transmembrane region" description="Helical" evidence="1">
    <location>
        <begin position="72"/>
        <end position="93"/>
    </location>
</feature>
<keyword evidence="3" id="KW-1185">Reference proteome</keyword>
<accession>A0A4Q7VSM9</accession>
<keyword evidence="1" id="KW-1133">Transmembrane helix</keyword>
<gene>
    <name evidence="2" type="ORF">EV681_1278</name>
</gene>
<keyword evidence="1" id="KW-0812">Transmembrane</keyword>
<evidence type="ECO:0000313" key="3">
    <source>
        <dbReference type="Proteomes" id="UP000293398"/>
    </source>
</evidence>
<protein>
    <submittedName>
        <fullName evidence="2">Uncharacterized protein</fullName>
    </submittedName>
</protein>
<dbReference type="EMBL" id="SHKO01000001">
    <property type="protein sequence ID" value="RZT99492.1"/>
    <property type="molecule type" value="Genomic_DNA"/>
</dbReference>
<organism evidence="2 3">
    <name type="scientific">Advenella incenata</name>
    <dbReference type="NCBI Taxonomy" id="267800"/>
    <lineage>
        <taxon>Bacteria</taxon>
        <taxon>Pseudomonadati</taxon>
        <taxon>Pseudomonadota</taxon>
        <taxon>Betaproteobacteria</taxon>
        <taxon>Burkholderiales</taxon>
        <taxon>Alcaligenaceae</taxon>
    </lineage>
</organism>
<dbReference type="Proteomes" id="UP000293398">
    <property type="component" value="Unassembled WGS sequence"/>
</dbReference>
<reference evidence="2 3" key="1">
    <citation type="submission" date="2019-02" db="EMBL/GenBank/DDBJ databases">
        <title>Genomic Encyclopedia of Type Strains, Phase IV (KMG-IV): sequencing the most valuable type-strain genomes for metagenomic binning, comparative biology and taxonomic classification.</title>
        <authorList>
            <person name="Goeker M."/>
        </authorList>
    </citation>
    <scope>NUCLEOTIDE SEQUENCE [LARGE SCALE GENOMIC DNA]</scope>
    <source>
        <strain evidence="2 3">DSM 23814</strain>
    </source>
</reference>